<protein>
    <submittedName>
        <fullName evidence="1">Uncharacterized protein</fullName>
    </submittedName>
</protein>
<organism evidence="1 2">
    <name type="scientific">Entomophthora muscae</name>
    <dbReference type="NCBI Taxonomy" id="34485"/>
    <lineage>
        <taxon>Eukaryota</taxon>
        <taxon>Fungi</taxon>
        <taxon>Fungi incertae sedis</taxon>
        <taxon>Zoopagomycota</taxon>
        <taxon>Entomophthoromycotina</taxon>
        <taxon>Entomophthoromycetes</taxon>
        <taxon>Entomophthorales</taxon>
        <taxon>Entomophthoraceae</taxon>
        <taxon>Entomophthora</taxon>
    </lineage>
</organism>
<evidence type="ECO:0000313" key="1">
    <source>
        <dbReference type="EMBL" id="KAJ9061520.1"/>
    </source>
</evidence>
<dbReference type="EMBL" id="QTSX02005060">
    <property type="protein sequence ID" value="KAJ9061520.1"/>
    <property type="molecule type" value="Genomic_DNA"/>
</dbReference>
<sequence length="327" mass="36454">MQVTINEADRLLRKHYETSPQLFDEEFYLVLGSSLFYLSQLTNRGPEEEEAFIDEAISRLKSALDLCSSEHVNEIQLALCKALYHKVGLMMQSAGQAPEDESQSILDSASIIMNSAGAYMEAIFVNIFKGKVSDSGKFFDPTQESIDVLGHAQLLADSETTWSSFKDRNKWCQELYRMALDCKDASVQVNANLGVAACYISLSNYYFDNAPQDDSDSDSDSEDANQACLIAEMNPSVVKDQLTRACEHISVAIDSLGNSSVETKARAYQMQGEAHLNLGNLSSDEAEELKYYRTAVKAFQITKELQPQGLLPDSFESFLEEWACNIE</sequence>
<accession>A0ACC2SGU2</accession>
<gene>
    <name evidence="1" type="ORF">DSO57_1019710</name>
</gene>
<evidence type="ECO:0000313" key="2">
    <source>
        <dbReference type="Proteomes" id="UP001165960"/>
    </source>
</evidence>
<name>A0ACC2SGU2_9FUNG</name>
<keyword evidence="2" id="KW-1185">Reference proteome</keyword>
<dbReference type="Proteomes" id="UP001165960">
    <property type="component" value="Unassembled WGS sequence"/>
</dbReference>
<comment type="caution">
    <text evidence="1">The sequence shown here is derived from an EMBL/GenBank/DDBJ whole genome shotgun (WGS) entry which is preliminary data.</text>
</comment>
<reference evidence="1" key="1">
    <citation type="submission" date="2022-04" db="EMBL/GenBank/DDBJ databases">
        <title>Genome of the entomopathogenic fungus Entomophthora muscae.</title>
        <authorList>
            <person name="Elya C."/>
            <person name="Lovett B.R."/>
            <person name="Lee E."/>
            <person name="Macias A.M."/>
            <person name="Hajek A.E."/>
            <person name="De Bivort B.L."/>
            <person name="Kasson M.T."/>
            <person name="De Fine Licht H.H."/>
            <person name="Stajich J.E."/>
        </authorList>
    </citation>
    <scope>NUCLEOTIDE SEQUENCE</scope>
    <source>
        <strain evidence="1">Berkeley</strain>
    </source>
</reference>
<proteinExistence type="predicted"/>